<reference evidence="3" key="2">
    <citation type="submission" date="2011-01" db="EMBL/GenBank/DDBJ databases">
        <title>The complete genome of Nitratifractor salsuginis DSM 16511.</title>
        <authorList>
            <consortium name="US DOE Joint Genome Institute (JGI-PGF)"/>
            <person name="Lucas S."/>
            <person name="Copeland A."/>
            <person name="Lapidus A."/>
            <person name="Bruce D."/>
            <person name="Goodwin L."/>
            <person name="Pitluck S."/>
            <person name="Kyrpides N."/>
            <person name="Mavromatis K."/>
            <person name="Ivanova N."/>
            <person name="Mikhailova N."/>
            <person name="Zeytun A."/>
            <person name="Detter J.C."/>
            <person name="Tapia R."/>
            <person name="Han C."/>
            <person name="Land M."/>
            <person name="Hauser L."/>
            <person name="Markowitz V."/>
            <person name="Cheng J.-F."/>
            <person name="Hugenholtz P."/>
            <person name="Woyke T."/>
            <person name="Wu D."/>
            <person name="Tindall B."/>
            <person name="Schuetze A."/>
            <person name="Brambilla E."/>
            <person name="Klenk H.-P."/>
            <person name="Eisen J.A."/>
        </authorList>
    </citation>
    <scope>NUCLEOTIDE SEQUENCE [LARGE SCALE GENOMIC DNA]</scope>
    <source>
        <strain evidence="3">DSM 16511 / JCM 12458 / E9I37-1</strain>
    </source>
</reference>
<feature type="domain" description="Guanylate cyclase" evidence="1">
    <location>
        <begin position="51"/>
        <end position="184"/>
    </location>
</feature>
<dbReference type="PROSITE" id="PS50125">
    <property type="entry name" value="GUANYLATE_CYCLASE_2"/>
    <property type="match status" value="1"/>
</dbReference>
<dbReference type="AlphaFoldDB" id="E6X1E0"/>
<gene>
    <name evidence="2" type="ordered locus">Nitsa_0605</name>
</gene>
<sequence length="236" mass="26761">MKIDYSKYDFDRSLERIDEILNSSDYNYEEKKGIPSESSLTFKNGFYVDVTVVFVDIRGSKELANKHTRPVLAKIYRSYISEVIAVMKGNSKINDIFIEGDGVWAVFDTKTREDVQSVFSTTSKISSLIDALNKKLIRKGYSSIKVGIGMDDGESLYIKAGHNGSGINEIVWIGKVVGEAAKLSGFGNRESHDKRTMVTKKVYDMLSQHQKSLLKWNASRECYHGNTIWKPYEDLN</sequence>
<reference evidence="2 3" key="1">
    <citation type="journal article" date="2011" name="Stand. Genomic Sci.">
        <title>Complete genome sequence of Nitratifractor salsuginis type strain (E9I37-1).</title>
        <authorList>
            <person name="Anderson I."/>
            <person name="Sikorski J."/>
            <person name="Zeytun A."/>
            <person name="Nolan M."/>
            <person name="Lapidus A."/>
            <person name="Lucas S."/>
            <person name="Hammon N."/>
            <person name="Deshpande S."/>
            <person name="Cheng J.F."/>
            <person name="Tapia R."/>
            <person name="Han C."/>
            <person name="Goodwin L."/>
            <person name="Pitluck S."/>
            <person name="Liolios K."/>
            <person name="Pagani I."/>
            <person name="Ivanova N."/>
            <person name="Huntemann M."/>
            <person name="Mavromatis K."/>
            <person name="Ovchinikova G."/>
            <person name="Pati A."/>
            <person name="Chen A."/>
            <person name="Palaniappan K."/>
            <person name="Land M."/>
            <person name="Hauser L."/>
            <person name="Brambilla E.M."/>
            <person name="Ngatchou-Djao O.D."/>
            <person name="Rohde M."/>
            <person name="Tindall B.J."/>
            <person name="Goker M."/>
            <person name="Detter J.C."/>
            <person name="Woyke T."/>
            <person name="Bristow J."/>
            <person name="Eisen J.A."/>
            <person name="Markowitz V."/>
            <person name="Hugenholtz P."/>
            <person name="Klenk H.P."/>
            <person name="Kyrpides N.C."/>
        </authorList>
    </citation>
    <scope>NUCLEOTIDE SEQUENCE [LARGE SCALE GENOMIC DNA]</scope>
    <source>
        <strain evidence="3">DSM 16511 / JCM 12458 / E9I37-1</strain>
    </source>
</reference>
<dbReference type="SUPFAM" id="SSF55073">
    <property type="entry name" value="Nucleotide cyclase"/>
    <property type="match status" value="1"/>
</dbReference>
<evidence type="ECO:0000259" key="1">
    <source>
        <dbReference type="PROSITE" id="PS50125"/>
    </source>
</evidence>
<dbReference type="InterPro" id="IPR001054">
    <property type="entry name" value="A/G_cyclase"/>
</dbReference>
<proteinExistence type="predicted"/>
<dbReference type="STRING" id="749222.Nitsa_0605"/>
<keyword evidence="3" id="KW-1185">Reference proteome</keyword>
<evidence type="ECO:0000313" key="3">
    <source>
        <dbReference type="Proteomes" id="UP000008633"/>
    </source>
</evidence>
<dbReference type="KEGG" id="nsa:Nitsa_0605"/>
<organism evidence="2 3">
    <name type="scientific">Nitratifractor salsuginis (strain DSM 16511 / JCM 12458 / E9I37-1)</name>
    <dbReference type="NCBI Taxonomy" id="749222"/>
    <lineage>
        <taxon>Bacteria</taxon>
        <taxon>Pseudomonadati</taxon>
        <taxon>Campylobacterota</taxon>
        <taxon>Epsilonproteobacteria</taxon>
        <taxon>Campylobacterales</taxon>
        <taxon>Sulfurovaceae</taxon>
        <taxon>Nitratifractor</taxon>
    </lineage>
</organism>
<evidence type="ECO:0000313" key="2">
    <source>
        <dbReference type="EMBL" id="ADV45873.1"/>
    </source>
</evidence>
<dbReference type="InterPro" id="IPR029787">
    <property type="entry name" value="Nucleotide_cyclase"/>
</dbReference>
<name>E6X1E0_NITSE</name>
<dbReference type="Proteomes" id="UP000008633">
    <property type="component" value="Chromosome"/>
</dbReference>
<dbReference type="RefSeq" id="WP_013553569.1">
    <property type="nucleotide sequence ID" value="NC_014935.1"/>
</dbReference>
<dbReference type="GO" id="GO:0004016">
    <property type="term" value="F:adenylate cyclase activity"/>
    <property type="evidence" value="ECO:0007669"/>
    <property type="project" value="UniProtKB-ARBA"/>
</dbReference>
<dbReference type="OrthoDB" id="8776790at2"/>
<dbReference type="GO" id="GO:0009190">
    <property type="term" value="P:cyclic nucleotide biosynthetic process"/>
    <property type="evidence" value="ECO:0007669"/>
    <property type="project" value="InterPro"/>
</dbReference>
<dbReference type="Pfam" id="PF00211">
    <property type="entry name" value="Guanylate_cyc"/>
    <property type="match status" value="1"/>
</dbReference>
<dbReference type="EMBL" id="CP002452">
    <property type="protein sequence ID" value="ADV45873.1"/>
    <property type="molecule type" value="Genomic_DNA"/>
</dbReference>
<protein>
    <submittedName>
        <fullName evidence="2">Adenylate/guanylate cyclase</fullName>
    </submittedName>
</protein>
<dbReference type="Gene3D" id="3.30.70.1230">
    <property type="entry name" value="Nucleotide cyclase"/>
    <property type="match status" value="1"/>
</dbReference>
<dbReference type="HOGENOM" id="CLU_1141572_0_0_7"/>
<dbReference type="eggNOG" id="COG2114">
    <property type="taxonomic scope" value="Bacteria"/>
</dbReference>
<accession>E6X1E0</accession>
<dbReference type="GO" id="GO:0035556">
    <property type="term" value="P:intracellular signal transduction"/>
    <property type="evidence" value="ECO:0007669"/>
    <property type="project" value="InterPro"/>
</dbReference>